<accession>A0AAV5QZP3</accession>
<keyword evidence="3" id="KW-1185">Reference proteome</keyword>
<feature type="coiled-coil region" evidence="1">
    <location>
        <begin position="66"/>
        <end position="97"/>
    </location>
</feature>
<reference evidence="2 3" key="1">
    <citation type="journal article" date="2023" name="Elife">
        <title>Identification of key yeast species and microbe-microbe interactions impacting larval growth of Drosophila in the wild.</title>
        <authorList>
            <person name="Mure A."/>
            <person name="Sugiura Y."/>
            <person name="Maeda R."/>
            <person name="Honda K."/>
            <person name="Sakurai N."/>
            <person name="Takahashi Y."/>
            <person name="Watada M."/>
            <person name="Katoh T."/>
            <person name="Gotoh A."/>
            <person name="Gotoh Y."/>
            <person name="Taniguchi I."/>
            <person name="Nakamura K."/>
            <person name="Hayashi T."/>
            <person name="Katayama T."/>
            <person name="Uemura T."/>
            <person name="Hattori Y."/>
        </authorList>
    </citation>
    <scope>NUCLEOTIDE SEQUENCE [LARGE SCALE GENOMIC DNA]</scope>
    <source>
        <strain evidence="2 3">PK-24</strain>
    </source>
</reference>
<name>A0AAV5QZP3_PICKL</name>
<protein>
    <submittedName>
        <fullName evidence="2">Uncharacterized protein</fullName>
    </submittedName>
</protein>
<dbReference type="AlphaFoldDB" id="A0AAV5QZP3"/>
<dbReference type="Proteomes" id="UP001378960">
    <property type="component" value="Unassembled WGS sequence"/>
</dbReference>
<evidence type="ECO:0000313" key="3">
    <source>
        <dbReference type="Proteomes" id="UP001378960"/>
    </source>
</evidence>
<proteinExistence type="predicted"/>
<dbReference type="EMBL" id="BTGB01000001">
    <property type="protein sequence ID" value="GMM44505.1"/>
    <property type="molecule type" value="Genomic_DNA"/>
</dbReference>
<keyword evidence="1" id="KW-0175">Coiled coil</keyword>
<organism evidence="2 3">
    <name type="scientific">Pichia kluyveri</name>
    <name type="common">Yeast</name>
    <dbReference type="NCBI Taxonomy" id="36015"/>
    <lineage>
        <taxon>Eukaryota</taxon>
        <taxon>Fungi</taxon>
        <taxon>Dikarya</taxon>
        <taxon>Ascomycota</taxon>
        <taxon>Saccharomycotina</taxon>
        <taxon>Pichiomycetes</taxon>
        <taxon>Pichiales</taxon>
        <taxon>Pichiaceae</taxon>
        <taxon>Pichia</taxon>
    </lineage>
</organism>
<evidence type="ECO:0000313" key="2">
    <source>
        <dbReference type="EMBL" id="GMM44505.1"/>
    </source>
</evidence>
<gene>
    <name evidence="2" type="ORF">DAPK24_010800</name>
</gene>
<sequence length="147" mass="16825">MTMDISFEDTTLRDELLTKLLTLRESNRQYKEKLWESVSALSDVSSNAKEAPQSVSYEESLTNEQLKSLLHESRKYNNKLMETIEEYEDSLQTILNALVEANISATTSVIDSIDVKDNSSEQEMWDSWFDLVNVLNGIIKPSSHDID</sequence>
<comment type="caution">
    <text evidence="2">The sequence shown here is derived from an EMBL/GenBank/DDBJ whole genome shotgun (WGS) entry which is preliminary data.</text>
</comment>
<evidence type="ECO:0000256" key="1">
    <source>
        <dbReference type="SAM" id="Coils"/>
    </source>
</evidence>